<dbReference type="RefSeq" id="WP_185142652.1">
    <property type="nucleotide sequence ID" value="NZ_JACJVP010000017.1"/>
</dbReference>
<comment type="caution">
    <text evidence="2">The sequence shown here is derived from an EMBL/GenBank/DDBJ whole genome shotgun (WGS) entry which is preliminary data.</text>
</comment>
<dbReference type="PANTHER" id="PTHR38448:SF2">
    <property type="entry name" value="REGULATORY PROTEIN YLBF"/>
    <property type="match status" value="1"/>
</dbReference>
<sequence>MTETLPAASGEAAFEAAADMAALTSYAFELGDLIKHSAIAAEYAYWKERVDRNGDAQQLIREFARAKEQFADCERFGRFHPDYNEALDRVYAVETRLNAIEPVRRFKDAEAAVDQLLHEVSLTIARSVSETIKVPDNDPNPKAKGCGGGGSCSCGSGGCG</sequence>
<evidence type="ECO:0000313" key="2">
    <source>
        <dbReference type="EMBL" id="MBB6671145.1"/>
    </source>
</evidence>
<feature type="compositionally biased region" description="Gly residues" evidence="1">
    <location>
        <begin position="145"/>
        <end position="160"/>
    </location>
</feature>
<feature type="region of interest" description="Disordered" evidence="1">
    <location>
        <begin position="133"/>
        <end position="160"/>
    </location>
</feature>
<organism evidence="2 3">
    <name type="scientific">Cohnella nanjingensis</name>
    <dbReference type="NCBI Taxonomy" id="1387779"/>
    <lineage>
        <taxon>Bacteria</taxon>
        <taxon>Bacillati</taxon>
        <taxon>Bacillota</taxon>
        <taxon>Bacilli</taxon>
        <taxon>Bacillales</taxon>
        <taxon>Paenibacillaceae</taxon>
        <taxon>Cohnella</taxon>
    </lineage>
</organism>
<dbReference type="Pfam" id="PF06133">
    <property type="entry name" value="Com_YlbF"/>
    <property type="match status" value="1"/>
</dbReference>
<dbReference type="Gene3D" id="1.20.1500.10">
    <property type="entry name" value="YheA/YmcA-like"/>
    <property type="match status" value="1"/>
</dbReference>
<protein>
    <submittedName>
        <fullName evidence="2">YlbF family regulator</fullName>
    </submittedName>
</protein>
<dbReference type="PANTHER" id="PTHR38448">
    <property type="entry name" value="REGULATORY PROTEIN YLBF-RELATED"/>
    <property type="match status" value="1"/>
</dbReference>
<accession>A0A7X0RRL6</accession>
<name>A0A7X0RRL6_9BACL</name>
<evidence type="ECO:0000313" key="3">
    <source>
        <dbReference type="Proteomes" id="UP000547209"/>
    </source>
</evidence>
<reference evidence="2 3" key="1">
    <citation type="submission" date="2020-08" db="EMBL/GenBank/DDBJ databases">
        <title>Cohnella phylogeny.</title>
        <authorList>
            <person name="Dunlap C."/>
        </authorList>
    </citation>
    <scope>NUCLEOTIDE SEQUENCE [LARGE SCALE GENOMIC DNA]</scope>
    <source>
        <strain evidence="2 3">DSM 28246</strain>
    </source>
</reference>
<dbReference type="EMBL" id="JACJVP010000017">
    <property type="protein sequence ID" value="MBB6671145.1"/>
    <property type="molecule type" value="Genomic_DNA"/>
</dbReference>
<gene>
    <name evidence="2" type="ORF">H7C19_10640</name>
</gene>
<evidence type="ECO:0000256" key="1">
    <source>
        <dbReference type="SAM" id="MobiDB-lite"/>
    </source>
</evidence>
<dbReference type="AlphaFoldDB" id="A0A7X0RRL6"/>
<dbReference type="InterPro" id="IPR010368">
    <property type="entry name" value="Com_YlbF"/>
</dbReference>
<keyword evidence="3" id="KW-1185">Reference proteome</keyword>
<dbReference type="Proteomes" id="UP000547209">
    <property type="component" value="Unassembled WGS sequence"/>
</dbReference>
<dbReference type="InterPro" id="IPR023378">
    <property type="entry name" value="YheA/YmcA-like_dom_sf"/>
</dbReference>
<proteinExistence type="predicted"/>
<dbReference type="InterPro" id="IPR052767">
    <property type="entry name" value="Bact_com_dev_regulator"/>
</dbReference>
<dbReference type="SUPFAM" id="SSF158622">
    <property type="entry name" value="YheA/YmcA-like"/>
    <property type="match status" value="1"/>
</dbReference>